<proteinExistence type="predicted"/>
<evidence type="ECO:0008006" key="3">
    <source>
        <dbReference type="Google" id="ProtNLM"/>
    </source>
</evidence>
<dbReference type="eggNOG" id="ENOG5032REJ">
    <property type="taxonomic scope" value="Bacteria"/>
</dbReference>
<evidence type="ECO:0000313" key="2">
    <source>
        <dbReference type="Proteomes" id="UP000002815"/>
    </source>
</evidence>
<evidence type="ECO:0000313" key="1">
    <source>
        <dbReference type="EMBL" id="EFX37023.1"/>
    </source>
</evidence>
<sequence>MSKLLFTSSKTSHSIGYIGGGADHIPLELWPKVPNSDAYQTHLFTLYSDFLPENVFPRRNYYISVFISIEEHALGGVKDSISSKYTVNCQGDLILLNDGFSCAVLYEREQDTGKQDLGSISLERKFFERLDEVDKEADAKYNENEHLFFEDNGMGLDVSKIFGNPYFEQDIIYPSPKFNFCLQLLEEDIDKKLHIFQNGIGYFYYDQNVKKKLLSGSQAGIFFIQNT</sequence>
<dbReference type="AlphaFoldDB" id="E8JZK4"/>
<dbReference type="Proteomes" id="UP000002815">
    <property type="component" value="Unassembled WGS sequence"/>
</dbReference>
<organism evidence="1 2">
    <name type="scientific">Streptococcus infantis ATCC 700779</name>
    <dbReference type="NCBI Taxonomy" id="889204"/>
    <lineage>
        <taxon>Bacteria</taxon>
        <taxon>Bacillati</taxon>
        <taxon>Bacillota</taxon>
        <taxon>Bacilli</taxon>
        <taxon>Lactobacillales</taxon>
        <taxon>Streptococcaceae</taxon>
        <taxon>Streptococcus</taxon>
    </lineage>
</organism>
<dbReference type="EMBL" id="AEVD01000005">
    <property type="protein sequence ID" value="EFX37023.1"/>
    <property type="molecule type" value="Genomic_DNA"/>
</dbReference>
<comment type="caution">
    <text evidence="1">The sequence shown here is derived from an EMBL/GenBank/DDBJ whole genome shotgun (WGS) entry which is preliminary data.</text>
</comment>
<keyword evidence="2" id="KW-1185">Reference proteome</keyword>
<accession>E8JZK4</accession>
<dbReference type="RefSeq" id="WP_006148354.1">
    <property type="nucleotide sequence ID" value="NZ_AJTA01000038.1"/>
</dbReference>
<protein>
    <recommendedName>
        <fullName evidence="3">DUF1963 domain-containing protein</fullName>
    </recommendedName>
</protein>
<dbReference type="PATRIC" id="fig|889204.5.peg.1192"/>
<dbReference type="HOGENOM" id="CLU_1219151_0_0_9"/>
<reference evidence="1 2" key="1">
    <citation type="submission" date="2010-12" db="EMBL/GenBank/DDBJ databases">
        <authorList>
            <person name="Muzny D."/>
            <person name="Qin X."/>
            <person name="Deng J."/>
            <person name="Jiang H."/>
            <person name="Liu Y."/>
            <person name="Qu J."/>
            <person name="Song X.-Z."/>
            <person name="Zhang L."/>
            <person name="Thornton R."/>
            <person name="Coyle M."/>
            <person name="Francisco L."/>
            <person name="Jackson L."/>
            <person name="Javaid M."/>
            <person name="Korchina V."/>
            <person name="Kovar C."/>
            <person name="Mata R."/>
            <person name="Mathew T."/>
            <person name="Ngo R."/>
            <person name="Nguyen L."/>
            <person name="Nguyen N."/>
            <person name="Okwuonu G."/>
            <person name="Ongeri F."/>
            <person name="Pham C."/>
            <person name="Simmons D."/>
            <person name="Wilczek-Boney K."/>
            <person name="Hale W."/>
            <person name="Jakkamsetti A."/>
            <person name="Pham P."/>
            <person name="Ruth R."/>
            <person name="San Lucas F."/>
            <person name="Warren J."/>
            <person name="Zhang J."/>
            <person name="Zhao Z."/>
            <person name="Zhou C."/>
            <person name="Zhu D."/>
            <person name="Lee S."/>
            <person name="Bess C."/>
            <person name="Blankenburg K."/>
            <person name="Forbes L."/>
            <person name="Fu Q."/>
            <person name="Gubbala S."/>
            <person name="Hirani K."/>
            <person name="Jayaseelan J.C."/>
            <person name="Lara F."/>
            <person name="Munidasa M."/>
            <person name="Palculict T."/>
            <person name="Patil S."/>
            <person name="Pu L.-L."/>
            <person name="Saada N."/>
            <person name="Tang L."/>
            <person name="Weissenberger G."/>
            <person name="Zhu Y."/>
            <person name="Hemphill L."/>
            <person name="Shang Y."/>
            <person name="Youmans B."/>
            <person name="Ayvaz T."/>
            <person name="Ross M."/>
            <person name="Santibanez J."/>
            <person name="Aqrawi P."/>
            <person name="Gross S."/>
            <person name="Joshi V."/>
            <person name="Fowler G."/>
            <person name="Nazareth L."/>
            <person name="Reid J."/>
            <person name="Worley K."/>
            <person name="Petrosino J."/>
            <person name="Highlander S."/>
            <person name="Gibbs R."/>
        </authorList>
    </citation>
    <scope>NUCLEOTIDE SEQUENCE [LARGE SCALE GENOMIC DNA]</scope>
    <source>
        <strain evidence="1 2">ATCC 700779</strain>
    </source>
</reference>
<name>E8JZK4_9STRE</name>
<dbReference type="GeneID" id="29746561"/>
<gene>
    <name evidence="1" type="ORF">HMPREF9423_0667</name>
</gene>